<feature type="compositionally biased region" description="Polar residues" evidence="1">
    <location>
        <begin position="342"/>
        <end position="356"/>
    </location>
</feature>
<feature type="transmembrane region" description="Helical" evidence="2">
    <location>
        <begin position="68"/>
        <end position="95"/>
    </location>
</feature>
<keyword evidence="2" id="KW-0812">Transmembrane</keyword>
<keyword evidence="2" id="KW-1133">Transmembrane helix</keyword>
<evidence type="ECO:0000313" key="4">
    <source>
        <dbReference type="Proteomes" id="UP000553632"/>
    </source>
</evidence>
<evidence type="ECO:0000256" key="2">
    <source>
        <dbReference type="SAM" id="Phobius"/>
    </source>
</evidence>
<accession>A0A7J6SEL0</accession>
<keyword evidence="2" id="KW-0472">Membrane</keyword>
<keyword evidence="4" id="KW-1185">Reference proteome</keyword>
<protein>
    <submittedName>
        <fullName evidence="3">Uncharacterized protein</fullName>
    </submittedName>
</protein>
<feature type="non-terminal residue" evidence="3">
    <location>
        <position position="1"/>
    </location>
</feature>
<feature type="non-terminal residue" evidence="3">
    <location>
        <position position="356"/>
    </location>
</feature>
<evidence type="ECO:0000256" key="1">
    <source>
        <dbReference type="SAM" id="MobiDB-lite"/>
    </source>
</evidence>
<sequence length="356" mass="35204">LSAEVYCDGQLFGHVLVEVTSWTEGRLSSSATAGRLHAGITIIGLLLPAQLEMGVIPSEGNPACESRWVVNSGSIVVLASLLDLVVLILLIVFVMEPNGVPSYPIGGSVPPPQSSPYVYQPQIPAQAGHYTATAPAGDGPAHVVTGTCPPGTRTSGVGQAGAALNSTQVAQDTSAPLVTITAWEHPASASVPPGSLPTSAPVAGSGQPPSAPVGSANQPLSAPQSGQPVFVPPVSTGQPTSALPSSLPTTASMGNSGQPATALAVGSAPPASSVQQASAPVAGVAQQAMAQPAGGDHQAGLAQVTSKSDLKPLPAQEHEPSTAAQKTASGWGGPSMAGYTGVQLQPTHNPSPAVSG</sequence>
<evidence type="ECO:0000313" key="3">
    <source>
        <dbReference type="EMBL" id="KAF4731233.1"/>
    </source>
</evidence>
<reference evidence="3 4" key="1">
    <citation type="submission" date="2020-04" db="EMBL/GenBank/DDBJ databases">
        <title>Perkinsus olseni comparative genomics.</title>
        <authorList>
            <person name="Bogema D.R."/>
        </authorList>
    </citation>
    <scope>NUCLEOTIDE SEQUENCE [LARGE SCALE GENOMIC DNA]</scope>
    <source>
        <strain evidence="3 4">ATCC PRA-207</strain>
    </source>
</reference>
<feature type="region of interest" description="Disordered" evidence="1">
    <location>
        <begin position="188"/>
        <end position="271"/>
    </location>
</feature>
<name>A0A7J6SEL0_PEROL</name>
<dbReference type="Proteomes" id="UP000553632">
    <property type="component" value="Unassembled WGS sequence"/>
</dbReference>
<feature type="compositionally biased region" description="Polar residues" evidence="1">
    <location>
        <begin position="235"/>
        <end position="259"/>
    </location>
</feature>
<feature type="region of interest" description="Disordered" evidence="1">
    <location>
        <begin position="312"/>
        <end position="356"/>
    </location>
</feature>
<feature type="compositionally biased region" description="Polar residues" evidence="1">
    <location>
        <begin position="215"/>
        <end position="227"/>
    </location>
</feature>
<dbReference type="EMBL" id="JABANO010018804">
    <property type="protein sequence ID" value="KAF4731233.1"/>
    <property type="molecule type" value="Genomic_DNA"/>
</dbReference>
<organism evidence="3 4">
    <name type="scientific">Perkinsus olseni</name>
    <name type="common">Perkinsus atlanticus</name>
    <dbReference type="NCBI Taxonomy" id="32597"/>
    <lineage>
        <taxon>Eukaryota</taxon>
        <taxon>Sar</taxon>
        <taxon>Alveolata</taxon>
        <taxon>Perkinsozoa</taxon>
        <taxon>Perkinsea</taxon>
        <taxon>Perkinsida</taxon>
        <taxon>Perkinsidae</taxon>
        <taxon>Perkinsus</taxon>
    </lineage>
</organism>
<gene>
    <name evidence="3" type="ORF">FOZ63_006314</name>
</gene>
<comment type="caution">
    <text evidence="3">The sequence shown here is derived from an EMBL/GenBank/DDBJ whole genome shotgun (WGS) entry which is preliminary data.</text>
</comment>
<dbReference type="AlphaFoldDB" id="A0A7J6SEL0"/>
<proteinExistence type="predicted"/>